<dbReference type="Proteomes" id="UP000175989">
    <property type="component" value="Unassembled WGS sequence"/>
</dbReference>
<evidence type="ECO:0000313" key="2">
    <source>
        <dbReference type="Proteomes" id="UP000175989"/>
    </source>
</evidence>
<dbReference type="RefSeq" id="WP_070250450.1">
    <property type="nucleotide sequence ID" value="NZ_LROM01000112.1"/>
</dbReference>
<dbReference type="PATRIC" id="fig|762836.4.peg.4125"/>
<dbReference type="AlphaFoldDB" id="A0A1E7WDX9"/>
<protein>
    <recommendedName>
        <fullName evidence="3">Glycine-rich domain-containing protein-like</fullName>
    </recommendedName>
</protein>
<dbReference type="EMBL" id="LROM01000112">
    <property type="protein sequence ID" value="OEZ96223.1"/>
    <property type="molecule type" value="Genomic_DNA"/>
</dbReference>
<proteinExistence type="predicted"/>
<evidence type="ECO:0008006" key="3">
    <source>
        <dbReference type="Google" id="ProtNLM"/>
    </source>
</evidence>
<accession>A0A1E7WDX9</accession>
<organism evidence="1 2">
    <name type="scientific">Duganella phyllosphaerae</name>
    <dbReference type="NCBI Taxonomy" id="762836"/>
    <lineage>
        <taxon>Bacteria</taxon>
        <taxon>Pseudomonadati</taxon>
        <taxon>Pseudomonadota</taxon>
        <taxon>Betaproteobacteria</taxon>
        <taxon>Burkholderiales</taxon>
        <taxon>Oxalobacteraceae</taxon>
        <taxon>Telluria group</taxon>
        <taxon>Duganella</taxon>
    </lineage>
</organism>
<dbReference type="OrthoDB" id="278697at2"/>
<comment type="caution">
    <text evidence="1">The sequence shown here is derived from an EMBL/GenBank/DDBJ whole genome shotgun (WGS) entry which is preliminary data.</text>
</comment>
<sequence length="201" mass="21714">MNAIAALDLEPIKVKLMHKESGEGWTLERANAVELEYRRFLSLMKKFPDEQTSPLVDVDTFWHYHILDTMKYAADCQAVFGYFLHHFPYIGMRGEEDAATLVRIGNRMKELYEAEFGVAYGSAAAAAGAAYCGSATVQANQNAYCGSATAAYCGSATAAYCGSATVKAGAYAYCGSTTAAYCGSAISPQVSPLYTERPRLS</sequence>
<keyword evidence="2" id="KW-1185">Reference proteome</keyword>
<reference evidence="2" key="1">
    <citation type="journal article" date="2016" name="Front. Microbiol.">
        <title>Molecular Keys to the Janthinobacterium and Duganella spp. Interaction with the Plant Pathogen Fusarium graminearum.</title>
        <authorList>
            <person name="Haack F.S."/>
            <person name="Poehlein A."/>
            <person name="Kroger C."/>
            <person name="Voigt C.A."/>
            <person name="Piepenbring M."/>
            <person name="Bode H.B."/>
            <person name="Daniel R."/>
            <person name="Schafer W."/>
            <person name="Streit W.R."/>
        </authorList>
    </citation>
    <scope>NUCLEOTIDE SEQUENCE [LARGE SCALE GENOMIC DNA]</scope>
    <source>
        <strain evidence="2">T54</strain>
    </source>
</reference>
<evidence type="ECO:0000313" key="1">
    <source>
        <dbReference type="EMBL" id="OEZ96223.1"/>
    </source>
</evidence>
<name>A0A1E7WDX9_9BURK</name>
<gene>
    <name evidence="1" type="ORF">DUPY_40020</name>
</gene>